<reference evidence="2 3" key="1">
    <citation type="submission" date="2024-02" db="EMBL/GenBank/DDBJ databases">
        <title>De novo assembly and annotation of 12 fungi associated with fruit tree decline syndrome in Ontario, Canada.</title>
        <authorList>
            <person name="Sulman M."/>
            <person name="Ellouze W."/>
            <person name="Ilyukhin E."/>
        </authorList>
    </citation>
    <scope>NUCLEOTIDE SEQUENCE [LARGE SCALE GENOMIC DNA]</scope>
    <source>
        <strain evidence="2 3">FDS-637</strain>
    </source>
</reference>
<dbReference type="RefSeq" id="XP_066637416.1">
    <property type="nucleotide sequence ID" value="XM_066772137.1"/>
</dbReference>
<protein>
    <recommendedName>
        <fullName evidence="4">Beta gamma crystallin</fullName>
    </recommendedName>
</protein>
<feature type="signal peptide" evidence="1">
    <location>
        <begin position="1"/>
        <end position="36"/>
    </location>
</feature>
<keyword evidence="3" id="KW-1185">Reference proteome</keyword>
<evidence type="ECO:0000313" key="2">
    <source>
        <dbReference type="EMBL" id="KAL0264676.1"/>
    </source>
</evidence>
<dbReference type="Proteomes" id="UP001430584">
    <property type="component" value="Unassembled WGS sequence"/>
</dbReference>
<organism evidence="2 3">
    <name type="scientific">Diplodia seriata</name>
    <dbReference type="NCBI Taxonomy" id="420778"/>
    <lineage>
        <taxon>Eukaryota</taxon>
        <taxon>Fungi</taxon>
        <taxon>Dikarya</taxon>
        <taxon>Ascomycota</taxon>
        <taxon>Pezizomycotina</taxon>
        <taxon>Dothideomycetes</taxon>
        <taxon>Dothideomycetes incertae sedis</taxon>
        <taxon>Botryosphaeriales</taxon>
        <taxon>Botryosphaeriaceae</taxon>
        <taxon>Diplodia</taxon>
    </lineage>
</organism>
<dbReference type="GeneID" id="92004712"/>
<accession>A0ABR3CUU5</accession>
<sequence length="167" mass="18631">MEVRIMLQDKNKHTSITMQLTNTLLLTLSAVALSLAAPQPVGDRPPSLSPVAIPSESALTHPVQGGPDESANLEARSSRPVRIRYCQHANGAGACENWDVDLKRCYNFMGWWDNRVSSVYVNPGYKCWLYDGKGCEGLRKEEVKMPGILDLKKKFLNDKASSVYCFR</sequence>
<comment type="caution">
    <text evidence="2">The sequence shown here is derived from an EMBL/GenBank/DDBJ whole genome shotgun (WGS) entry which is preliminary data.</text>
</comment>
<gene>
    <name evidence="2" type="ORF">SLS55_000627</name>
</gene>
<evidence type="ECO:0000256" key="1">
    <source>
        <dbReference type="SAM" id="SignalP"/>
    </source>
</evidence>
<proteinExistence type="predicted"/>
<evidence type="ECO:0000313" key="3">
    <source>
        <dbReference type="Proteomes" id="UP001430584"/>
    </source>
</evidence>
<keyword evidence="1" id="KW-0732">Signal</keyword>
<dbReference type="Gene3D" id="2.60.20.10">
    <property type="entry name" value="Crystallins"/>
    <property type="match status" value="1"/>
</dbReference>
<evidence type="ECO:0008006" key="4">
    <source>
        <dbReference type="Google" id="ProtNLM"/>
    </source>
</evidence>
<feature type="chain" id="PRO_5045404260" description="Beta gamma crystallin" evidence="1">
    <location>
        <begin position="37"/>
        <end position="167"/>
    </location>
</feature>
<dbReference type="EMBL" id="JAJVCZ030000001">
    <property type="protein sequence ID" value="KAL0264676.1"/>
    <property type="molecule type" value="Genomic_DNA"/>
</dbReference>
<name>A0ABR3CUU5_9PEZI</name>